<dbReference type="GO" id="GO:0003964">
    <property type="term" value="F:RNA-directed DNA polymerase activity"/>
    <property type="evidence" value="ECO:0007669"/>
    <property type="project" value="UniProtKB-KW"/>
</dbReference>
<feature type="non-terminal residue" evidence="8">
    <location>
        <position position="100"/>
    </location>
</feature>
<gene>
    <name evidence="8" type="primary">Ervk19_3</name>
    <name evidence="8" type="ORF">SYRPAR_R14484</name>
</gene>
<name>A0A7L3AWI6_9AVES</name>
<accession>A0A7L3AWI6</accession>
<dbReference type="Pfam" id="PF00665">
    <property type="entry name" value="rve"/>
    <property type="match status" value="1"/>
</dbReference>
<keyword evidence="9" id="KW-1185">Reference proteome</keyword>
<sequence>LTANEIWQTDVCHYAPFGKLKYVHVTVDTFLGYLTASAATGEKARDAKRHWTRCFALMGFPKQIKADNGPSCTSCSVCLFLQQWGVKHIPHSPTDQAIIE</sequence>
<protein>
    <submittedName>
        <fullName evidence="8">POK19 protein</fullName>
    </submittedName>
</protein>
<evidence type="ECO:0000256" key="2">
    <source>
        <dbReference type="ARBA" id="ARBA00022695"/>
    </source>
</evidence>
<keyword evidence="2" id="KW-0548">Nucleotidyltransferase</keyword>
<dbReference type="PANTHER" id="PTHR41694:SF3">
    <property type="entry name" value="RNA-DIRECTED DNA POLYMERASE-RELATED"/>
    <property type="match status" value="1"/>
</dbReference>
<dbReference type="GO" id="GO:0015074">
    <property type="term" value="P:DNA integration"/>
    <property type="evidence" value="ECO:0007669"/>
    <property type="project" value="InterPro"/>
</dbReference>
<dbReference type="GO" id="GO:0004519">
    <property type="term" value="F:endonuclease activity"/>
    <property type="evidence" value="ECO:0007669"/>
    <property type="project" value="UniProtKB-KW"/>
</dbReference>
<keyword evidence="5" id="KW-0378">Hydrolase</keyword>
<dbReference type="InterPro" id="IPR001584">
    <property type="entry name" value="Integrase_cat-core"/>
</dbReference>
<comment type="caution">
    <text evidence="8">The sequence shown here is derived from an EMBL/GenBank/DDBJ whole genome shotgun (WGS) entry which is preliminary data.</text>
</comment>
<dbReference type="PROSITE" id="PS50994">
    <property type="entry name" value="INTEGRASE"/>
    <property type="match status" value="1"/>
</dbReference>
<dbReference type="InterPro" id="IPR012337">
    <property type="entry name" value="RNaseH-like_sf"/>
</dbReference>
<keyword evidence="1" id="KW-0808">Transferase</keyword>
<organism evidence="8 9">
    <name type="scientific">Syrrhaptes paradoxus</name>
    <name type="common">Pallas's sandgrouse</name>
    <dbReference type="NCBI Taxonomy" id="302527"/>
    <lineage>
        <taxon>Eukaryota</taxon>
        <taxon>Metazoa</taxon>
        <taxon>Chordata</taxon>
        <taxon>Craniata</taxon>
        <taxon>Vertebrata</taxon>
        <taxon>Euteleostomi</taxon>
        <taxon>Archelosauria</taxon>
        <taxon>Archosauria</taxon>
        <taxon>Dinosauria</taxon>
        <taxon>Saurischia</taxon>
        <taxon>Theropoda</taxon>
        <taxon>Coelurosauria</taxon>
        <taxon>Aves</taxon>
        <taxon>Neognathae</taxon>
        <taxon>Neoaves</taxon>
        <taxon>Columbimorphae</taxon>
        <taxon>Pterocliformes</taxon>
        <taxon>Pteroclidae</taxon>
        <taxon>Syrrhaptes</taxon>
    </lineage>
</organism>
<dbReference type="SUPFAM" id="SSF53098">
    <property type="entry name" value="Ribonuclease H-like"/>
    <property type="match status" value="1"/>
</dbReference>
<evidence type="ECO:0000313" key="9">
    <source>
        <dbReference type="Proteomes" id="UP000536260"/>
    </source>
</evidence>
<keyword evidence="3" id="KW-0540">Nuclease</keyword>
<dbReference type="GO" id="GO:0035613">
    <property type="term" value="F:RNA stem-loop binding"/>
    <property type="evidence" value="ECO:0007669"/>
    <property type="project" value="TreeGrafter"/>
</dbReference>
<dbReference type="GO" id="GO:0016787">
    <property type="term" value="F:hydrolase activity"/>
    <property type="evidence" value="ECO:0007669"/>
    <property type="project" value="UniProtKB-KW"/>
</dbReference>
<evidence type="ECO:0000259" key="7">
    <source>
        <dbReference type="PROSITE" id="PS50994"/>
    </source>
</evidence>
<dbReference type="InterPro" id="IPR036397">
    <property type="entry name" value="RNaseH_sf"/>
</dbReference>
<feature type="domain" description="Integrase catalytic" evidence="7">
    <location>
        <begin position="1"/>
        <end position="100"/>
    </location>
</feature>
<evidence type="ECO:0000256" key="4">
    <source>
        <dbReference type="ARBA" id="ARBA00022759"/>
    </source>
</evidence>
<evidence type="ECO:0000256" key="1">
    <source>
        <dbReference type="ARBA" id="ARBA00022679"/>
    </source>
</evidence>
<evidence type="ECO:0000256" key="6">
    <source>
        <dbReference type="ARBA" id="ARBA00022918"/>
    </source>
</evidence>
<reference evidence="8 9" key="1">
    <citation type="submission" date="2019-09" db="EMBL/GenBank/DDBJ databases">
        <title>Bird 10,000 Genomes (B10K) Project - Family phase.</title>
        <authorList>
            <person name="Zhang G."/>
        </authorList>
    </citation>
    <scope>NUCLEOTIDE SEQUENCE [LARGE SCALE GENOMIC DNA]</scope>
    <source>
        <strain evidence="8">B10K-DU-003-42</strain>
        <tissue evidence="8">Mixed tissue sample</tissue>
    </source>
</reference>
<feature type="non-terminal residue" evidence="8">
    <location>
        <position position="1"/>
    </location>
</feature>
<evidence type="ECO:0000256" key="5">
    <source>
        <dbReference type="ARBA" id="ARBA00022801"/>
    </source>
</evidence>
<evidence type="ECO:0000313" key="8">
    <source>
        <dbReference type="EMBL" id="NXT22090.1"/>
    </source>
</evidence>
<dbReference type="PANTHER" id="PTHR41694">
    <property type="entry name" value="ENDOGENOUS RETROVIRUS GROUP K MEMBER POL PROTEIN"/>
    <property type="match status" value="1"/>
</dbReference>
<evidence type="ECO:0000256" key="3">
    <source>
        <dbReference type="ARBA" id="ARBA00022722"/>
    </source>
</evidence>
<keyword evidence="6" id="KW-0695">RNA-directed DNA polymerase</keyword>
<keyword evidence="4" id="KW-0255">Endonuclease</keyword>
<dbReference type="Gene3D" id="3.30.420.10">
    <property type="entry name" value="Ribonuclease H-like superfamily/Ribonuclease H"/>
    <property type="match status" value="1"/>
</dbReference>
<proteinExistence type="predicted"/>
<dbReference type="AlphaFoldDB" id="A0A7L3AWI6"/>
<dbReference type="Proteomes" id="UP000536260">
    <property type="component" value="Unassembled WGS sequence"/>
</dbReference>
<dbReference type="EMBL" id="VZTO01010538">
    <property type="protein sequence ID" value="NXT22090.1"/>
    <property type="molecule type" value="Genomic_DNA"/>
</dbReference>